<proteinExistence type="inferred from homology"/>
<dbReference type="AlphaFoldDB" id="A0A444YNP2"/>
<dbReference type="Pfam" id="PF02902">
    <property type="entry name" value="Peptidase_C48"/>
    <property type="match status" value="1"/>
</dbReference>
<reference evidence="5 6" key="1">
    <citation type="submission" date="2019-01" db="EMBL/GenBank/DDBJ databases">
        <title>Sequencing of cultivated peanut Arachis hypogaea provides insights into genome evolution and oil improvement.</title>
        <authorList>
            <person name="Chen X."/>
        </authorList>
    </citation>
    <scope>NUCLEOTIDE SEQUENCE [LARGE SCALE GENOMIC DNA]</scope>
    <source>
        <strain evidence="6">cv. Fuhuasheng</strain>
        <tissue evidence="5">Leaves</tissue>
    </source>
</reference>
<dbReference type="SUPFAM" id="SSF54001">
    <property type="entry name" value="Cysteine proteinases"/>
    <property type="match status" value="1"/>
</dbReference>
<gene>
    <name evidence="5" type="ORF">Ahy_B06g082505</name>
</gene>
<organism evidence="5 6">
    <name type="scientific">Arachis hypogaea</name>
    <name type="common">Peanut</name>
    <dbReference type="NCBI Taxonomy" id="3818"/>
    <lineage>
        <taxon>Eukaryota</taxon>
        <taxon>Viridiplantae</taxon>
        <taxon>Streptophyta</taxon>
        <taxon>Embryophyta</taxon>
        <taxon>Tracheophyta</taxon>
        <taxon>Spermatophyta</taxon>
        <taxon>Magnoliopsida</taxon>
        <taxon>eudicotyledons</taxon>
        <taxon>Gunneridae</taxon>
        <taxon>Pentapetalae</taxon>
        <taxon>rosids</taxon>
        <taxon>fabids</taxon>
        <taxon>Fabales</taxon>
        <taxon>Fabaceae</taxon>
        <taxon>Papilionoideae</taxon>
        <taxon>50 kb inversion clade</taxon>
        <taxon>dalbergioids sensu lato</taxon>
        <taxon>Dalbergieae</taxon>
        <taxon>Pterocarpus clade</taxon>
        <taxon>Arachis</taxon>
    </lineage>
</organism>
<evidence type="ECO:0000256" key="1">
    <source>
        <dbReference type="ARBA" id="ARBA00005234"/>
    </source>
</evidence>
<evidence type="ECO:0000313" key="6">
    <source>
        <dbReference type="Proteomes" id="UP000289738"/>
    </source>
</evidence>
<sequence length="201" mass="23770">MGELIEQCYHWMTHVKQSKDNSNEYDALFVLKHEALYEGVRQHFMSLMPKEQVESMVFTTHSMILNEIKCHLYQEQIYIVPLDILFVPVCNRGHWWLWMADVKKKAFYVLDSINKEKKDIAESRVKLNKFVGLIISQMRVYAGAEPLMEDGEGEEAEYIMLNSQRTDICVMKWLETIDPQKIKSGTRYKYRAWTQLGSFLM</sequence>
<dbReference type="InterPro" id="IPR003653">
    <property type="entry name" value="Peptidase_C48_C"/>
</dbReference>
<comment type="caution">
    <text evidence="5">The sequence shown here is derived from an EMBL/GenBank/DDBJ whole genome shotgun (WGS) entry which is preliminary data.</text>
</comment>
<dbReference type="Gene3D" id="3.40.395.10">
    <property type="entry name" value="Adenoviral Proteinase, Chain A"/>
    <property type="match status" value="1"/>
</dbReference>
<evidence type="ECO:0000313" key="5">
    <source>
        <dbReference type="EMBL" id="RYR03512.1"/>
    </source>
</evidence>
<dbReference type="GO" id="GO:0008234">
    <property type="term" value="F:cysteine-type peptidase activity"/>
    <property type="evidence" value="ECO:0007669"/>
    <property type="project" value="InterPro"/>
</dbReference>
<evidence type="ECO:0000256" key="2">
    <source>
        <dbReference type="ARBA" id="ARBA00022670"/>
    </source>
</evidence>
<feature type="domain" description="Ubiquitin-like protease family profile" evidence="4">
    <location>
        <begin position="79"/>
        <end position="123"/>
    </location>
</feature>
<protein>
    <recommendedName>
        <fullName evidence="4">Ubiquitin-like protease family profile domain-containing protein</fullName>
    </recommendedName>
</protein>
<name>A0A444YNP2_ARAHY</name>
<keyword evidence="6" id="KW-1185">Reference proteome</keyword>
<dbReference type="InterPro" id="IPR038765">
    <property type="entry name" value="Papain-like_cys_pep_sf"/>
</dbReference>
<keyword evidence="2" id="KW-0645">Protease</keyword>
<dbReference type="GO" id="GO:0006508">
    <property type="term" value="P:proteolysis"/>
    <property type="evidence" value="ECO:0007669"/>
    <property type="project" value="UniProtKB-KW"/>
</dbReference>
<dbReference type="EMBL" id="SDMP01000016">
    <property type="protein sequence ID" value="RYR03512.1"/>
    <property type="molecule type" value="Genomic_DNA"/>
</dbReference>
<keyword evidence="3" id="KW-0378">Hydrolase</keyword>
<evidence type="ECO:0000259" key="4">
    <source>
        <dbReference type="Pfam" id="PF02902"/>
    </source>
</evidence>
<accession>A0A444YNP2</accession>
<evidence type="ECO:0000256" key="3">
    <source>
        <dbReference type="ARBA" id="ARBA00022801"/>
    </source>
</evidence>
<comment type="similarity">
    <text evidence="1">Belongs to the peptidase C48 family.</text>
</comment>
<dbReference type="Proteomes" id="UP000289738">
    <property type="component" value="Chromosome B06"/>
</dbReference>